<dbReference type="Pfam" id="PF00391">
    <property type="entry name" value="PEP-utilizers"/>
    <property type="match status" value="1"/>
</dbReference>
<dbReference type="SUPFAM" id="SSF52009">
    <property type="entry name" value="Phosphohistidine domain"/>
    <property type="match status" value="1"/>
</dbReference>
<dbReference type="PANTHER" id="PTHR22931">
    <property type="entry name" value="PHOSPHOENOLPYRUVATE DIKINASE-RELATED"/>
    <property type="match status" value="1"/>
</dbReference>
<evidence type="ECO:0000313" key="3">
    <source>
        <dbReference type="EMBL" id="PWR21674.1"/>
    </source>
</evidence>
<keyword evidence="3" id="KW-0418">Kinase</keyword>
<reference evidence="4" key="1">
    <citation type="submission" date="2018-05" db="EMBL/GenBank/DDBJ databases">
        <title>Zavarzinia sp. HR-AS.</title>
        <authorList>
            <person name="Lee Y."/>
            <person name="Jeon C.O."/>
        </authorList>
    </citation>
    <scope>NUCLEOTIDE SEQUENCE [LARGE SCALE GENOMIC DNA]</scope>
    <source>
        <strain evidence="4">DSM 1231</strain>
    </source>
</reference>
<dbReference type="Gene3D" id="3.50.30.10">
    <property type="entry name" value="Phosphohistidine domain"/>
    <property type="match status" value="1"/>
</dbReference>
<dbReference type="GO" id="GO:0050242">
    <property type="term" value="F:pyruvate, phosphate dikinase activity"/>
    <property type="evidence" value="ECO:0007669"/>
    <property type="project" value="InterPro"/>
</dbReference>
<feature type="domain" description="PEP-utilising enzyme mobile" evidence="1">
    <location>
        <begin position="423"/>
        <end position="504"/>
    </location>
</feature>
<dbReference type="GO" id="GO:0005524">
    <property type="term" value="F:ATP binding"/>
    <property type="evidence" value="ECO:0007669"/>
    <property type="project" value="InterPro"/>
</dbReference>
<dbReference type="NCBIfam" id="NF004531">
    <property type="entry name" value="PRK05878.1"/>
    <property type="match status" value="1"/>
</dbReference>
<dbReference type="RefSeq" id="WP_109920319.1">
    <property type="nucleotide sequence ID" value="NZ_QGLF01000002.1"/>
</dbReference>
<name>A0A317E5P3_9PROT</name>
<dbReference type="InterPro" id="IPR002192">
    <property type="entry name" value="PPDK_AMP/ATP-bd"/>
</dbReference>
<keyword evidence="3" id="KW-0670">Pyruvate</keyword>
<dbReference type="InterPro" id="IPR010121">
    <property type="entry name" value="Pyruvate_phosphate_dikinase"/>
</dbReference>
<dbReference type="SUPFAM" id="SSF56059">
    <property type="entry name" value="Glutathione synthetase ATP-binding domain-like"/>
    <property type="match status" value="1"/>
</dbReference>
<protein>
    <submittedName>
        <fullName evidence="3">Pyruvate, phosphate dikinase</fullName>
    </submittedName>
</protein>
<feature type="domain" description="Pyruvate phosphate dikinase AMP/ATP-binding" evidence="2">
    <location>
        <begin position="303"/>
        <end position="353"/>
    </location>
</feature>
<dbReference type="InterPro" id="IPR013815">
    <property type="entry name" value="ATP_grasp_subdomain_1"/>
</dbReference>
<dbReference type="EMBL" id="QGLF01000002">
    <property type="protein sequence ID" value="PWR21674.1"/>
    <property type="molecule type" value="Genomic_DNA"/>
</dbReference>
<dbReference type="Proteomes" id="UP000246077">
    <property type="component" value="Unassembled WGS sequence"/>
</dbReference>
<dbReference type="SUPFAM" id="SSF51621">
    <property type="entry name" value="Phosphoenolpyruvate/pyruvate domain"/>
    <property type="match status" value="1"/>
</dbReference>
<dbReference type="GO" id="GO:0016301">
    <property type="term" value="F:kinase activity"/>
    <property type="evidence" value="ECO:0007669"/>
    <property type="project" value="UniProtKB-KW"/>
</dbReference>
<dbReference type="AlphaFoldDB" id="A0A317E5P3"/>
<accession>A0A317E5P3</accession>
<dbReference type="Gene3D" id="3.30.470.20">
    <property type="entry name" value="ATP-grasp fold, B domain"/>
    <property type="match status" value="1"/>
</dbReference>
<dbReference type="InterPro" id="IPR015813">
    <property type="entry name" value="Pyrv/PenolPyrv_kinase-like_dom"/>
</dbReference>
<dbReference type="Pfam" id="PF01326">
    <property type="entry name" value="PPDK_N"/>
    <property type="match status" value="2"/>
</dbReference>
<sequence length="827" mass="86214">MSETLAAPVERFVHPIEAIDPTDTRRFGGKATGLARMARAGIPVPPAFVIGTDAFHAFRADGRRLPRGLDGQIRQAVALLGARIDRVFEGGPADRPLLVSVRSGAQVSMPGMMDTVLNLGLTAASAGAWIAQGAGRGFVVDCWLRFWKMYIEIVLGLDGENFTDALAAARAEAEAGTLALDRLEAAVVGWIEAEGEDAPIDPWQQLERAVAAVFRSWDSPRAKAYRKHHGIADDLGTAVTVQAMVFGNADGNSGAGVAFSRNPNTGEALLYGEYLVGRQGEDIVSGARTPVDLSRAEGHGDLLRALNAHAQKLEEIYGDAVDIEFTVEAGTLYLLQVRPAKRTALAAVRIAAELADEGRLPPARALGLVSADQVKRLLRPVFDDARLQATPPIASAIGSSPGQASGIAVLDADRAAERAAAGEPVILVRPTTSPLDIRGMLAAGGILTAKGGALSHAAVVSRALDKPCVVGCEALAIDLDARRFTIGGQAFAEGDALSIDGTTGAIYGTALPLGLPTQQTRSLGVLLERADALSGAAFWAPARGLGDIAAGSETAGHAVIAVTDIAIAEGHLDALIGAIKGLKDGVAPGESDLARLAETIGAAIFRTAAGRPVHLRLPRVTSERARLRIPGWEELDPRLLLPLGHPAYLRAILHGLSKAAVAAGSAALVLLGGTTDIAEWRAFKAEIASFPALDAGLAIQNAAALEQAPQMIEDGAFLWLDMDELLSSSHGFASERLLPADVLADYVGKGLMAGNPRAVLKPFLARLIEALGGLPRTARQVGIDAAGGSDPALLKQLHGLGFRLFSLPPGQLGVARLVLGQQAARRL</sequence>
<organism evidence="3 4">
    <name type="scientific">Zavarzinia compransoris</name>
    <dbReference type="NCBI Taxonomy" id="1264899"/>
    <lineage>
        <taxon>Bacteria</taxon>
        <taxon>Pseudomonadati</taxon>
        <taxon>Pseudomonadota</taxon>
        <taxon>Alphaproteobacteria</taxon>
        <taxon>Rhodospirillales</taxon>
        <taxon>Zavarziniaceae</taxon>
        <taxon>Zavarzinia</taxon>
    </lineage>
</organism>
<gene>
    <name evidence="3" type="ORF">DKG75_06645</name>
</gene>
<dbReference type="Gene3D" id="1.10.189.10">
    <property type="entry name" value="Pyruvate Phosphate Dikinase, domain 2"/>
    <property type="match status" value="1"/>
</dbReference>
<dbReference type="InterPro" id="IPR036637">
    <property type="entry name" value="Phosphohistidine_dom_sf"/>
</dbReference>
<feature type="domain" description="Pyruvate phosphate dikinase AMP/ATP-binding" evidence="2">
    <location>
        <begin position="64"/>
        <end position="290"/>
    </location>
</feature>
<keyword evidence="4" id="KW-1185">Reference proteome</keyword>
<proteinExistence type="predicted"/>
<dbReference type="InterPro" id="IPR008279">
    <property type="entry name" value="PEP-util_enz_mobile_dom"/>
</dbReference>
<dbReference type="PANTHER" id="PTHR22931:SF9">
    <property type="entry name" value="PYRUVATE, PHOSPHATE DIKINASE 1, CHLOROPLASTIC"/>
    <property type="match status" value="1"/>
</dbReference>
<evidence type="ECO:0000259" key="1">
    <source>
        <dbReference type="Pfam" id="PF00391"/>
    </source>
</evidence>
<comment type="caution">
    <text evidence="3">The sequence shown here is derived from an EMBL/GenBank/DDBJ whole genome shotgun (WGS) entry which is preliminary data.</text>
</comment>
<dbReference type="Gene3D" id="1.20.80.30">
    <property type="match status" value="1"/>
</dbReference>
<evidence type="ECO:0000313" key="4">
    <source>
        <dbReference type="Proteomes" id="UP000246077"/>
    </source>
</evidence>
<evidence type="ECO:0000259" key="2">
    <source>
        <dbReference type="Pfam" id="PF01326"/>
    </source>
</evidence>
<keyword evidence="3" id="KW-0808">Transferase</keyword>
<dbReference type="OrthoDB" id="9765468at2"/>
<dbReference type="Gene3D" id="3.30.1490.20">
    <property type="entry name" value="ATP-grasp fold, A domain"/>
    <property type="match status" value="1"/>
</dbReference>
<dbReference type="PIRSF" id="PIRSF000853">
    <property type="entry name" value="PPDK"/>
    <property type="match status" value="1"/>
</dbReference>